<dbReference type="PANTHER" id="PTHR32060:SF30">
    <property type="entry name" value="CARBOXY-TERMINAL PROCESSING PROTEASE CTPA"/>
    <property type="match status" value="1"/>
</dbReference>
<dbReference type="EMBL" id="CP120682">
    <property type="protein sequence ID" value="WKN39055.1"/>
    <property type="molecule type" value="Genomic_DNA"/>
</dbReference>
<dbReference type="Pfam" id="PF03572">
    <property type="entry name" value="Peptidase_S41"/>
    <property type="match status" value="1"/>
</dbReference>
<evidence type="ECO:0000256" key="4">
    <source>
        <dbReference type="ARBA" id="ARBA00022825"/>
    </source>
</evidence>
<dbReference type="InterPro" id="IPR055210">
    <property type="entry name" value="CtpA/B_N"/>
</dbReference>
<evidence type="ECO:0000256" key="1">
    <source>
        <dbReference type="ARBA" id="ARBA00009179"/>
    </source>
</evidence>
<organism evidence="7">
    <name type="scientific">Roseihalotalea indica</name>
    <dbReference type="NCBI Taxonomy" id="2867963"/>
    <lineage>
        <taxon>Bacteria</taxon>
        <taxon>Pseudomonadati</taxon>
        <taxon>Bacteroidota</taxon>
        <taxon>Cytophagia</taxon>
        <taxon>Cytophagales</taxon>
        <taxon>Catalimonadaceae</taxon>
        <taxon>Roseihalotalea</taxon>
    </lineage>
</organism>
<dbReference type="InterPro" id="IPR036034">
    <property type="entry name" value="PDZ_sf"/>
</dbReference>
<proteinExistence type="inferred from homology"/>
<reference evidence="7" key="1">
    <citation type="journal article" date="2023" name="Comput. Struct. Biotechnol. J.">
        <title>Discovery of a novel marine Bacteroidetes with a rich repertoire of carbohydrate-active enzymes.</title>
        <authorList>
            <person name="Chen B."/>
            <person name="Liu G."/>
            <person name="Chen Q."/>
            <person name="Wang H."/>
            <person name="Liu L."/>
            <person name="Tang K."/>
        </authorList>
    </citation>
    <scope>NUCLEOTIDE SEQUENCE</scope>
    <source>
        <strain evidence="7">TK19036</strain>
    </source>
</reference>
<dbReference type="InterPro" id="IPR001478">
    <property type="entry name" value="PDZ"/>
</dbReference>
<evidence type="ECO:0000313" key="7">
    <source>
        <dbReference type="EMBL" id="WKN39055.1"/>
    </source>
</evidence>
<dbReference type="SMART" id="SM00228">
    <property type="entry name" value="PDZ"/>
    <property type="match status" value="1"/>
</dbReference>
<accession>A0AA49JHX3</accession>
<dbReference type="GO" id="GO:0008236">
    <property type="term" value="F:serine-type peptidase activity"/>
    <property type="evidence" value="ECO:0007669"/>
    <property type="project" value="UniProtKB-KW"/>
</dbReference>
<reference evidence="7" key="2">
    <citation type="journal article" date="2024" name="Antonie Van Leeuwenhoek">
        <title>Roseihalotalea indica gen. nov., sp. nov., a halophilic Bacteroidetes from mesopelagic Southwest Indian Ocean with higher carbohydrate metabolic potential.</title>
        <authorList>
            <person name="Chen B."/>
            <person name="Zhang M."/>
            <person name="Lin D."/>
            <person name="Ye J."/>
            <person name="Tang K."/>
        </authorList>
    </citation>
    <scope>NUCLEOTIDE SEQUENCE</scope>
    <source>
        <strain evidence="7">TK19036</strain>
    </source>
</reference>
<evidence type="ECO:0000256" key="3">
    <source>
        <dbReference type="ARBA" id="ARBA00022801"/>
    </source>
</evidence>
<gene>
    <name evidence="7" type="ORF">K4G66_10135</name>
</gene>
<dbReference type="SUPFAM" id="SSF52096">
    <property type="entry name" value="ClpP/crotonase"/>
    <property type="match status" value="1"/>
</dbReference>
<comment type="similarity">
    <text evidence="1 5">Belongs to the peptidase S41A family.</text>
</comment>
<dbReference type="NCBIfam" id="TIGR00225">
    <property type="entry name" value="prc"/>
    <property type="match status" value="1"/>
</dbReference>
<dbReference type="Pfam" id="PF22694">
    <property type="entry name" value="CtpB_N-like"/>
    <property type="match status" value="1"/>
</dbReference>
<protein>
    <submittedName>
        <fullName evidence="7">S41 family peptidase</fullName>
    </submittedName>
</protein>
<keyword evidence="2 5" id="KW-0645">Protease</keyword>
<keyword evidence="3 5" id="KW-0378">Hydrolase</keyword>
<dbReference type="InterPro" id="IPR004447">
    <property type="entry name" value="Peptidase_S41A"/>
</dbReference>
<feature type="domain" description="PDZ" evidence="6">
    <location>
        <begin position="91"/>
        <end position="162"/>
    </location>
</feature>
<dbReference type="Gene3D" id="3.30.750.44">
    <property type="match status" value="1"/>
</dbReference>
<dbReference type="Gene3D" id="3.90.226.10">
    <property type="entry name" value="2-enoyl-CoA Hydratase, Chain A, domain 1"/>
    <property type="match status" value="1"/>
</dbReference>
<dbReference type="AlphaFoldDB" id="A0AA49JHX3"/>
<dbReference type="GO" id="GO:0030288">
    <property type="term" value="C:outer membrane-bounded periplasmic space"/>
    <property type="evidence" value="ECO:0007669"/>
    <property type="project" value="TreeGrafter"/>
</dbReference>
<dbReference type="PROSITE" id="PS50106">
    <property type="entry name" value="PDZ"/>
    <property type="match status" value="1"/>
</dbReference>
<dbReference type="GO" id="GO:0007165">
    <property type="term" value="P:signal transduction"/>
    <property type="evidence" value="ECO:0007669"/>
    <property type="project" value="TreeGrafter"/>
</dbReference>
<dbReference type="CDD" id="cd06782">
    <property type="entry name" value="cpPDZ_CPP-like"/>
    <property type="match status" value="1"/>
</dbReference>
<dbReference type="SUPFAM" id="SSF50156">
    <property type="entry name" value="PDZ domain-like"/>
    <property type="match status" value="1"/>
</dbReference>
<dbReference type="FunFam" id="3.90.226.10:FF:000029">
    <property type="entry name" value="Peptidase, S41 family"/>
    <property type="match status" value="1"/>
</dbReference>
<evidence type="ECO:0000256" key="2">
    <source>
        <dbReference type="ARBA" id="ARBA00022670"/>
    </source>
</evidence>
<evidence type="ECO:0000256" key="5">
    <source>
        <dbReference type="RuleBase" id="RU004404"/>
    </source>
</evidence>
<dbReference type="GO" id="GO:0006508">
    <property type="term" value="P:proteolysis"/>
    <property type="evidence" value="ECO:0007669"/>
    <property type="project" value="UniProtKB-KW"/>
</dbReference>
<keyword evidence="4 5" id="KW-0720">Serine protease</keyword>
<sequence length="543" mass="60939">MSRTKNSDFQIRLPILLTIAVAAGILIGATMADGDGAKNDIISGYLKFKEILTYVQRDYVDKVDTDELVETAISRMLEKLDPHSVYIPAKELELAKSQLEGEFEGIGIEFNIIKDTIYVVAPLSGGPSEEVGLQSGDKIVEVDGDVVAGTGIDNRDVFDMLRGKKGTEVKVGIKRKGVKDLMNFTIIRDKIPQESVDASYMVDKEVGYIKVSRFASSTYDEFRQALSDLKSQGMSKLILDLQDNPGGYMDRAINMADEFLRDNAMIVYTEGKQPRYNSEARAYREGLFEKQPLIVLIDEGSASASEIVAGALQDNDRALIVGRRSFGKGLVQMPIPLDDGSELRLTISRYYTPSGRSIQKPYEEGAEEYSLDMLNRYKHGELFTADSIHFDDSLKYKTITKGRPVYGGGGIMPDFFVPLDTTNLDNEALGKIYNTNAIREYTLLYYENHKSELEKMDFQAYYDDFEVSDKMFNDLLETAEKSGDKINRQQIASAEEFIKNRVKGLIARSVWGNEGAFPIFNQQNQVFQKALNLFDEAERLATR</sequence>
<dbReference type="InterPro" id="IPR029045">
    <property type="entry name" value="ClpP/crotonase-like_dom_sf"/>
</dbReference>
<name>A0AA49JHX3_9BACT</name>
<dbReference type="InterPro" id="IPR005151">
    <property type="entry name" value="Tail-specific_protease"/>
</dbReference>
<dbReference type="Pfam" id="PF13180">
    <property type="entry name" value="PDZ_2"/>
    <property type="match status" value="1"/>
</dbReference>
<dbReference type="GO" id="GO:0004175">
    <property type="term" value="F:endopeptidase activity"/>
    <property type="evidence" value="ECO:0007669"/>
    <property type="project" value="TreeGrafter"/>
</dbReference>
<evidence type="ECO:0000259" key="6">
    <source>
        <dbReference type="PROSITE" id="PS50106"/>
    </source>
</evidence>
<dbReference type="CDD" id="cd07560">
    <property type="entry name" value="Peptidase_S41_CPP"/>
    <property type="match status" value="1"/>
</dbReference>
<dbReference type="PANTHER" id="PTHR32060">
    <property type="entry name" value="TAIL-SPECIFIC PROTEASE"/>
    <property type="match status" value="1"/>
</dbReference>
<dbReference type="Gene3D" id="2.30.42.10">
    <property type="match status" value="1"/>
</dbReference>
<dbReference type="SMART" id="SM00245">
    <property type="entry name" value="TSPc"/>
    <property type="match status" value="1"/>
</dbReference>